<dbReference type="EMBL" id="JALJRB010000012">
    <property type="protein sequence ID" value="MCJ8501324.1"/>
    <property type="molecule type" value="Genomic_DNA"/>
</dbReference>
<accession>A0AA41R322</accession>
<dbReference type="RefSeq" id="WP_246908592.1">
    <property type="nucleotide sequence ID" value="NZ_JALJRB010000012.1"/>
</dbReference>
<dbReference type="Proteomes" id="UP001165427">
    <property type="component" value="Unassembled WGS sequence"/>
</dbReference>
<dbReference type="AlphaFoldDB" id="A0AA41R322"/>
<keyword evidence="2" id="KW-1185">Reference proteome</keyword>
<evidence type="ECO:0000313" key="2">
    <source>
        <dbReference type="Proteomes" id="UP001165427"/>
    </source>
</evidence>
<organism evidence="1 2">
    <name type="scientific">Desulfatitalea alkaliphila</name>
    <dbReference type="NCBI Taxonomy" id="2929485"/>
    <lineage>
        <taxon>Bacteria</taxon>
        <taxon>Pseudomonadati</taxon>
        <taxon>Thermodesulfobacteriota</taxon>
        <taxon>Desulfobacteria</taxon>
        <taxon>Desulfobacterales</taxon>
        <taxon>Desulfosarcinaceae</taxon>
        <taxon>Desulfatitalea</taxon>
    </lineage>
</organism>
<name>A0AA41R322_9BACT</name>
<proteinExistence type="predicted"/>
<reference evidence="1" key="1">
    <citation type="submission" date="2022-04" db="EMBL/GenBank/DDBJ databases">
        <title>Desulfatitalea alkaliphila sp. nov., a novel anaerobic sulfate-reducing bacterium isolated from terrestrial mud volcano, Taman Peninsula, Russia.</title>
        <authorList>
            <person name="Khomyakova M.A."/>
            <person name="Merkel A.Y."/>
            <person name="Slobodkin A.I."/>
        </authorList>
    </citation>
    <scope>NUCLEOTIDE SEQUENCE</scope>
    <source>
        <strain evidence="1">M08but</strain>
    </source>
</reference>
<gene>
    <name evidence="1" type="ORF">MRX98_12135</name>
</gene>
<evidence type="ECO:0000313" key="1">
    <source>
        <dbReference type="EMBL" id="MCJ8501324.1"/>
    </source>
</evidence>
<protein>
    <submittedName>
        <fullName evidence="1">Uncharacterized protein</fullName>
    </submittedName>
</protein>
<comment type="caution">
    <text evidence="1">The sequence shown here is derived from an EMBL/GenBank/DDBJ whole genome shotgun (WGS) entry which is preliminary data.</text>
</comment>
<sequence length="134" mass="15198">MCTAVRCIVVRAHDGPIVFISSVTDRDAVILSHTNSMYDARVHEHLEIRGDVMVLADVKTESHGVREYYGIADGIPHREWSALRVFSTVDRAFSLTVRGVNVNAFQELKDTHFSIAIKRMPRLRLALLKLHLFV</sequence>